<dbReference type="PANTHER" id="PTHR42990:SF1">
    <property type="entry name" value="AAA+ ATPASE DOMAIN-CONTAINING PROTEIN"/>
    <property type="match status" value="1"/>
</dbReference>
<evidence type="ECO:0000259" key="1">
    <source>
        <dbReference type="Pfam" id="PF13173"/>
    </source>
</evidence>
<dbReference type="PANTHER" id="PTHR42990">
    <property type="entry name" value="ATPASE"/>
    <property type="match status" value="1"/>
</dbReference>
<dbReference type="SUPFAM" id="SSF52540">
    <property type="entry name" value="P-loop containing nucleoside triphosphate hydrolases"/>
    <property type="match status" value="1"/>
</dbReference>
<proteinExistence type="predicted"/>
<name>A0A415F5N9_9BACT</name>
<reference evidence="3 4" key="1">
    <citation type="submission" date="2018-08" db="EMBL/GenBank/DDBJ databases">
        <title>A genome reference for cultivated species of the human gut microbiota.</title>
        <authorList>
            <person name="Zou Y."/>
            <person name="Xue W."/>
            <person name="Luo G."/>
        </authorList>
    </citation>
    <scope>NUCLEOTIDE SEQUENCE [LARGE SCALE GENOMIC DNA]</scope>
    <source>
        <strain evidence="3 4">AF46-2NS</strain>
    </source>
</reference>
<protein>
    <submittedName>
        <fullName evidence="3">ATP-binding protein</fullName>
    </submittedName>
</protein>
<keyword evidence="3" id="KW-0067">ATP-binding</keyword>
<feature type="domain" description="DUF4143" evidence="2">
    <location>
        <begin position="218"/>
        <end position="332"/>
    </location>
</feature>
<evidence type="ECO:0000313" key="4">
    <source>
        <dbReference type="Proteomes" id="UP000286211"/>
    </source>
</evidence>
<dbReference type="InterPro" id="IPR041682">
    <property type="entry name" value="AAA_14"/>
</dbReference>
<dbReference type="AlphaFoldDB" id="A0A415F5N9"/>
<keyword evidence="3" id="KW-0547">Nucleotide-binding</keyword>
<organism evidence="3 4">
    <name type="scientific">Segatella copri</name>
    <dbReference type="NCBI Taxonomy" id="165179"/>
    <lineage>
        <taxon>Bacteria</taxon>
        <taxon>Pseudomonadati</taxon>
        <taxon>Bacteroidota</taxon>
        <taxon>Bacteroidia</taxon>
        <taxon>Bacteroidales</taxon>
        <taxon>Prevotellaceae</taxon>
        <taxon>Segatella</taxon>
    </lineage>
</organism>
<dbReference type="GO" id="GO:0005524">
    <property type="term" value="F:ATP binding"/>
    <property type="evidence" value="ECO:0007669"/>
    <property type="project" value="UniProtKB-KW"/>
</dbReference>
<sequence length="399" mass="45940">MIDNKLYEYMAELLKRTPLDFIRYKYDEINWNGRLVGIVGPRGVGKSTMILQRIKLSKEGHHLYVSADNIYFSNHSLIDFADEFIKEGGTHLYIDEIHKYAGWSRELKQIYDMHPSLNLIFTGSSVLDIKKGEADLSRRALMYMMQGLSFREYLQLFEGIKTRVFSLNEILNHQVEIPGLDHPLPVFRAYLDHGYYPFAIEGDFTQRMLQVIDQTVEVDIPQYADMKASTARKLKRMLVILSGLAPYKPSVENLATEIGVSKNNVPDYLVYLERAGMIGLLRDDTSGMRNLGKVEKVYVDNPSLMSVLTSNPNIGNIRETFFYNQMREKQDVTSSRVSDFTIGDYTFEIGGRKKGKKQIEDVKNGRIVKDDIETGHGIIIPLWYFGMNYLTIALYRYQA</sequence>
<dbReference type="InterPro" id="IPR027417">
    <property type="entry name" value="P-loop_NTPase"/>
</dbReference>
<feature type="domain" description="AAA" evidence="1">
    <location>
        <begin position="34"/>
        <end position="154"/>
    </location>
</feature>
<dbReference type="Pfam" id="PF13635">
    <property type="entry name" value="DUF4143"/>
    <property type="match status" value="1"/>
</dbReference>
<evidence type="ECO:0000259" key="2">
    <source>
        <dbReference type="Pfam" id="PF13635"/>
    </source>
</evidence>
<accession>A0A415F5N9</accession>
<comment type="caution">
    <text evidence="3">The sequence shown here is derived from an EMBL/GenBank/DDBJ whole genome shotgun (WGS) entry which is preliminary data.</text>
</comment>
<dbReference type="InterPro" id="IPR025420">
    <property type="entry name" value="DUF4143"/>
</dbReference>
<dbReference type="Pfam" id="PF13173">
    <property type="entry name" value="AAA_14"/>
    <property type="match status" value="1"/>
</dbReference>
<dbReference type="EMBL" id="QRNB01000021">
    <property type="protein sequence ID" value="RHK11108.1"/>
    <property type="molecule type" value="Genomic_DNA"/>
</dbReference>
<evidence type="ECO:0000313" key="3">
    <source>
        <dbReference type="EMBL" id="RHK11108.1"/>
    </source>
</evidence>
<gene>
    <name evidence="3" type="ORF">DW079_05610</name>
</gene>
<dbReference type="Proteomes" id="UP000286211">
    <property type="component" value="Unassembled WGS sequence"/>
</dbReference>